<comment type="caution">
    <text evidence="2">The sequence shown here is derived from an EMBL/GenBank/DDBJ whole genome shotgun (WGS) entry which is preliminary data.</text>
</comment>
<keyword evidence="1" id="KW-0472">Membrane</keyword>
<protein>
    <recommendedName>
        <fullName evidence="4">DUF802 domain-containing protein</fullName>
    </recommendedName>
</protein>
<sequence length="636" mass="67178">MNRLLFSVAFLLGAGAITWVAAGFLGKDTLALAVTVIIGLVFVLGVSELLQFRRETASLVKGLDRASAEEGLPAWLARLHPSLRAAVRLRIEGEPVGLPAPVFAPYLVGLLVMLGLLGTFVGMVVTLEGAVLALTGSADLAAVRNGLAAPIEGLGLAFGTSVAGVAASAALGLGATLSRRERILATRQLDAVIASTWRKHSLVHSRQETYKAMQNQAEALPQLVAQLSAMGRHLEVLGTTLNTTLVHNQESFLQSAGEDFTALADTVDKSLRQGLAQGARLAGEGIAPVLRKTFTQLSEEAKATQQSLADGLASQVAAVGEQLDMSSARISETLSNTLSEQRNVSEALLTARVEGEEVWAREQGERIEQLSETLSEKLEALHVAEAQRGEGLVKQQQLFFTELSAQLEALSRAEASRGDAAVERLANLEIVVTEQLGHLGAGLEVPVSRLLETAAEGPKAATELLVSLQEAMGNTLARDNGLLGERLQVMEQLSGLVESLQSNSLQQQEAVVELAASSHSVLKDMGESLGVRVESEVARVSAVAVDVAASATEVASFGSAVGAAVEQFALANDKLINNLGRIEQGLEGASARSNEQMGYYVAQAREIIDQSMLSQREIIDELRRVGTPDLFAAEAS</sequence>
<feature type="transmembrane region" description="Helical" evidence="1">
    <location>
        <begin position="154"/>
        <end position="177"/>
    </location>
</feature>
<dbReference type="RefSeq" id="WP_279248435.1">
    <property type="nucleotide sequence ID" value="NZ_SHNO01000001.1"/>
</dbReference>
<name>A0ABT3T5F1_9GAMM</name>
<keyword evidence="3" id="KW-1185">Reference proteome</keyword>
<evidence type="ECO:0008006" key="4">
    <source>
        <dbReference type="Google" id="ProtNLM"/>
    </source>
</evidence>
<dbReference type="EMBL" id="SHNO01000001">
    <property type="protein sequence ID" value="MCX2976694.1"/>
    <property type="molecule type" value="Genomic_DNA"/>
</dbReference>
<keyword evidence="1" id="KW-1133">Transmembrane helix</keyword>
<gene>
    <name evidence="2" type="ORF">EYC82_04940</name>
</gene>
<keyword evidence="1" id="KW-0812">Transmembrane</keyword>
<proteinExistence type="predicted"/>
<feature type="transmembrane region" description="Helical" evidence="1">
    <location>
        <begin position="106"/>
        <end position="134"/>
    </location>
</feature>
<organism evidence="2 3">
    <name type="scientific">Candidatus Marimicrobium litorale</name>
    <dbReference type="NCBI Taxonomy" id="2518991"/>
    <lineage>
        <taxon>Bacteria</taxon>
        <taxon>Pseudomonadati</taxon>
        <taxon>Pseudomonadota</taxon>
        <taxon>Gammaproteobacteria</taxon>
        <taxon>Cellvibrionales</taxon>
        <taxon>Halieaceae</taxon>
        <taxon>Marimicrobium</taxon>
    </lineage>
</organism>
<dbReference type="Proteomes" id="UP001143304">
    <property type="component" value="Unassembled WGS sequence"/>
</dbReference>
<evidence type="ECO:0000256" key="1">
    <source>
        <dbReference type="SAM" id="Phobius"/>
    </source>
</evidence>
<feature type="transmembrane region" description="Helical" evidence="1">
    <location>
        <begin position="32"/>
        <end position="50"/>
    </location>
</feature>
<evidence type="ECO:0000313" key="2">
    <source>
        <dbReference type="EMBL" id="MCX2976694.1"/>
    </source>
</evidence>
<reference evidence="2" key="1">
    <citation type="submission" date="2019-02" db="EMBL/GenBank/DDBJ databases">
        <authorList>
            <person name="Li S.-H."/>
        </authorList>
    </citation>
    <scope>NUCLEOTIDE SEQUENCE</scope>
    <source>
        <strain evidence="2">IMCC11814</strain>
    </source>
</reference>
<accession>A0ABT3T5F1</accession>
<evidence type="ECO:0000313" key="3">
    <source>
        <dbReference type="Proteomes" id="UP001143304"/>
    </source>
</evidence>